<dbReference type="AlphaFoldDB" id="A0A2M6T099"/>
<gene>
    <name evidence="2" type="ORF">COT34_02040</name>
</gene>
<feature type="transmembrane region" description="Helical" evidence="1">
    <location>
        <begin position="6"/>
        <end position="24"/>
    </location>
</feature>
<dbReference type="Proteomes" id="UP000229390">
    <property type="component" value="Unassembled WGS sequence"/>
</dbReference>
<organism evidence="2 3">
    <name type="scientific">Candidatus Nealsonbacteria bacterium CG08_land_8_20_14_0_20_43_11</name>
    <dbReference type="NCBI Taxonomy" id="1974706"/>
    <lineage>
        <taxon>Bacteria</taxon>
        <taxon>Candidatus Nealsoniibacteriota</taxon>
    </lineage>
</organism>
<keyword evidence="1" id="KW-1133">Transmembrane helix</keyword>
<reference evidence="3" key="1">
    <citation type="submission" date="2017-09" db="EMBL/GenBank/DDBJ databases">
        <title>Depth-based differentiation of microbial function through sediment-hosted aquifers and enrichment of novel symbionts in the deep terrestrial subsurface.</title>
        <authorList>
            <person name="Probst A.J."/>
            <person name="Ladd B."/>
            <person name="Jarett J.K."/>
            <person name="Geller-Mcgrath D.E."/>
            <person name="Sieber C.M.K."/>
            <person name="Emerson J.B."/>
            <person name="Anantharaman K."/>
            <person name="Thomas B.C."/>
            <person name="Malmstrom R."/>
            <person name="Stieglmeier M."/>
            <person name="Klingl A."/>
            <person name="Woyke T."/>
            <person name="Ryan C.M."/>
            <person name="Banfield J.F."/>
        </authorList>
    </citation>
    <scope>NUCLEOTIDE SEQUENCE [LARGE SCALE GENOMIC DNA]</scope>
</reference>
<name>A0A2M6T099_9BACT</name>
<proteinExistence type="predicted"/>
<dbReference type="EMBL" id="PEYE01000035">
    <property type="protein sequence ID" value="PIS38751.1"/>
    <property type="molecule type" value="Genomic_DNA"/>
</dbReference>
<comment type="caution">
    <text evidence="2">The sequence shown here is derived from an EMBL/GenBank/DDBJ whole genome shotgun (WGS) entry which is preliminary data.</text>
</comment>
<keyword evidence="1" id="KW-0472">Membrane</keyword>
<accession>A0A2M6T099</accession>
<keyword evidence="1" id="KW-0812">Transmembrane</keyword>
<evidence type="ECO:0000313" key="3">
    <source>
        <dbReference type="Proteomes" id="UP000229390"/>
    </source>
</evidence>
<evidence type="ECO:0000256" key="1">
    <source>
        <dbReference type="SAM" id="Phobius"/>
    </source>
</evidence>
<sequence length="86" mass="10047">MEVPIWVRLILGVVFASLVYVVIVSRKKESVLEELFKIALRKREKLMNEFQQRLAAKDPLAESFRHELRKLCNDLDKIAGQPEQPK</sequence>
<evidence type="ECO:0000313" key="2">
    <source>
        <dbReference type="EMBL" id="PIS38751.1"/>
    </source>
</evidence>
<protein>
    <submittedName>
        <fullName evidence="2">Uncharacterized protein</fullName>
    </submittedName>
</protein>